<dbReference type="GeneTree" id="ENSGT00390000011698"/>
<reference evidence="11" key="2">
    <citation type="submission" date="2025-09" db="UniProtKB">
        <authorList>
            <consortium name="Ensembl"/>
        </authorList>
    </citation>
    <scope>IDENTIFICATION</scope>
</reference>
<keyword evidence="5" id="KW-1000">Mitochondrion outer membrane</keyword>
<gene>
    <name evidence="11" type="primary">tomm20b</name>
</gene>
<comment type="similarity">
    <text evidence="2">Belongs to the Tom20 family.</text>
</comment>
<evidence type="ECO:0000256" key="2">
    <source>
        <dbReference type="ARBA" id="ARBA00005792"/>
    </source>
</evidence>
<dbReference type="GO" id="GO:0030943">
    <property type="term" value="F:mitochondrion targeting sequence binding"/>
    <property type="evidence" value="ECO:0007669"/>
    <property type="project" value="TreeGrafter"/>
</dbReference>
<evidence type="ECO:0000256" key="10">
    <source>
        <dbReference type="SAM" id="MobiDB-lite"/>
    </source>
</evidence>
<dbReference type="GO" id="GO:0006605">
    <property type="term" value="P:protein targeting"/>
    <property type="evidence" value="ECO:0007669"/>
    <property type="project" value="InterPro"/>
</dbReference>
<feature type="compositionally biased region" description="Basic residues" evidence="10">
    <location>
        <begin position="37"/>
        <end position="47"/>
    </location>
</feature>
<organism evidence="11 12">
    <name type="scientific">Gadus morhua</name>
    <name type="common">Atlantic cod</name>
    <dbReference type="NCBI Taxonomy" id="8049"/>
    <lineage>
        <taxon>Eukaryota</taxon>
        <taxon>Metazoa</taxon>
        <taxon>Chordata</taxon>
        <taxon>Craniata</taxon>
        <taxon>Vertebrata</taxon>
        <taxon>Euteleostomi</taxon>
        <taxon>Actinopterygii</taxon>
        <taxon>Neopterygii</taxon>
        <taxon>Teleostei</taxon>
        <taxon>Neoteleostei</taxon>
        <taxon>Acanthomorphata</taxon>
        <taxon>Zeiogadaria</taxon>
        <taxon>Gadariae</taxon>
        <taxon>Gadiformes</taxon>
        <taxon>Gadoidei</taxon>
        <taxon>Gadidae</taxon>
        <taxon>Gadus</taxon>
    </lineage>
</organism>
<feature type="region of interest" description="Disordered" evidence="10">
    <location>
        <begin position="35"/>
        <end position="55"/>
    </location>
</feature>
<dbReference type="AlphaFoldDB" id="A0A8C5D3L8"/>
<dbReference type="Ensembl" id="ENSGMOT00000053510.1">
    <property type="protein sequence ID" value="ENSGMOP00000068874.1"/>
    <property type="gene ID" value="ENSGMOG00000011662.2"/>
</dbReference>
<evidence type="ECO:0000256" key="5">
    <source>
        <dbReference type="ARBA" id="ARBA00022787"/>
    </source>
</evidence>
<keyword evidence="3" id="KW-0813">Transport</keyword>
<dbReference type="SUPFAM" id="SSF47157">
    <property type="entry name" value="Mitochondrial import receptor subunit Tom20"/>
    <property type="match status" value="1"/>
</dbReference>
<evidence type="ECO:0000313" key="12">
    <source>
        <dbReference type="Proteomes" id="UP000694546"/>
    </source>
</evidence>
<evidence type="ECO:0000256" key="7">
    <source>
        <dbReference type="ARBA" id="ARBA00022989"/>
    </source>
</evidence>
<protein>
    <submittedName>
        <fullName evidence="11">Translocase of outer mitochondrial membrane 20b</fullName>
    </submittedName>
</protein>
<dbReference type="PRINTS" id="PR00351">
    <property type="entry name" value="OM20RECEPTOR"/>
</dbReference>
<dbReference type="GO" id="GO:0030150">
    <property type="term" value="P:protein import into mitochondrial matrix"/>
    <property type="evidence" value="ECO:0007669"/>
    <property type="project" value="TreeGrafter"/>
</dbReference>
<dbReference type="InterPro" id="IPR002056">
    <property type="entry name" value="MAS20"/>
</dbReference>
<accession>A0A8C5D3L8</accession>
<name>A0A8C5D3L8_GADMO</name>
<evidence type="ECO:0000256" key="3">
    <source>
        <dbReference type="ARBA" id="ARBA00022448"/>
    </source>
</evidence>
<keyword evidence="7" id="KW-1133">Transmembrane helix</keyword>
<sequence>MMGGRSSTLAAGLCGALLVGYCIYFDRKRRSDPSFKNRLRERRRKQKVAKDRAGMSKLPDLKDAEAVQKFFLEEIQLGEELLAQGEPHHADTMLTSP</sequence>
<dbReference type="GO" id="GO:0008320">
    <property type="term" value="F:protein transmembrane transporter activity"/>
    <property type="evidence" value="ECO:0007669"/>
    <property type="project" value="TreeGrafter"/>
</dbReference>
<evidence type="ECO:0000256" key="4">
    <source>
        <dbReference type="ARBA" id="ARBA00022692"/>
    </source>
</evidence>
<dbReference type="Pfam" id="PF02064">
    <property type="entry name" value="MAS20"/>
    <property type="match status" value="1"/>
</dbReference>
<dbReference type="Proteomes" id="UP000694546">
    <property type="component" value="Chromosome 3"/>
</dbReference>
<keyword evidence="8" id="KW-0496">Mitochondrion</keyword>
<dbReference type="PANTHER" id="PTHR12430">
    <property type="entry name" value="MITOCHONDRIAL IMPORT RECEPTOR SUBUNIT TOM20"/>
    <property type="match status" value="1"/>
</dbReference>
<dbReference type="PRINTS" id="PR01989">
    <property type="entry name" value="EUOM20RECPTR"/>
</dbReference>
<evidence type="ECO:0000256" key="8">
    <source>
        <dbReference type="ARBA" id="ARBA00023128"/>
    </source>
</evidence>
<dbReference type="InterPro" id="IPR023392">
    <property type="entry name" value="Tom20_dom_sf"/>
</dbReference>
<reference evidence="11" key="1">
    <citation type="submission" date="2025-08" db="UniProtKB">
        <authorList>
            <consortium name="Ensembl"/>
        </authorList>
    </citation>
    <scope>IDENTIFICATION</scope>
</reference>
<keyword evidence="6" id="KW-0653">Protein transport</keyword>
<evidence type="ECO:0000256" key="9">
    <source>
        <dbReference type="ARBA" id="ARBA00023136"/>
    </source>
</evidence>
<proteinExistence type="inferred from homology"/>
<dbReference type="Gene3D" id="1.20.960.10">
    <property type="entry name" value="Mitochondrial outer membrane translocase complex, subunit Tom20 domain"/>
    <property type="match status" value="1"/>
</dbReference>
<keyword evidence="12" id="KW-1185">Reference proteome</keyword>
<keyword evidence="4" id="KW-0812">Transmembrane</keyword>
<keyword evidence="9" id="KW-0472">Membrane</keyword>
<dbReference type="GO" id="GO:0005742">
    <property type="term" value="C:mitochondrial outer membrane translocase complex"/>
    <property type="evidence" value="ECO:0007669"/>
    <property type="project" value="InterPro"/>
</dbReference>
<dbReference type="GO" id="GO:0016031">
    <property type="term" value="P:tRNA import into mitochondrion"/>
    <property type="evidence" value="ECO:0007669"/>
    <property type="project" value="TreeGrafter"/>
</dbReference>
<dbReference type="InterPro" id="IPR022422">
    <property type="entry name" value="MAS20_rcpt_metazoan"/>
</dbReference>
<evidence type="ECO:0000256" key="6">
    <source>
        <dbReference type="ARBA" id="ARBA00022927"/>
    </source>
</evidence>
<evidence type="ECO:0000256" key="1">
    <source>
        <dbReference type="ARBA" id="ARBA00004572"/>
    </source>
</evidence>
<comment type="subcellular location">
    <subcellularLocation>
        <location evidence="1">Mitochondrion outer membrane</location>
        <topology evidence="1">Single-pass membrane protein</topology>
    </subcellularLocation>
</comment>
<evidence type="ECO:0000313" key="11">
    <source>
        <dbReference type="Ensembl" id="ENSGMOP00000068874.1"/>
    </source>
</evidence>
<dbReference type="PANTHER" id="PTHR12430:SF0">
    <property type="entry name" value="TRANSLOCASE OF OUTER MITOCHONDRIAL MEMBRANE 20"/>
    <property type="match status" value="1"/>
</dbReference>
<dbReference type="GO" id="GO:0006886">
    <property type="term" value="P:intracellular protein transport"/>
    <property type="evidence" value="ECO:0007669"/>
    <property type="project" value="InterPro"/>
</dbReference>